<evidence type="ECO:0000313" key="5">
    <source>
        <dbReference type="EMBL" id="NEN74475.1"/>
    </source>
</evidence>
<accession>A0A8T6QI17</accession>
<dbReference type="GO" id="GO:0006281">
    <property type="term" value="P:DNA repair"/>
    <property type="evidence" value="ECO:0007669"/>
    <property type="project" value="UniProtKB-KW"/>
</dbReference>
<dbReference type="PROSITE" id="PS50162">
    <property type="entry name" value="RECA_2"/>
    <property type="match status" value="1"/>
</dbReference>
<dbReference type="GO" id="GO:0005524">
    <property type="term" value="F:ATP binding"/>
    <property type="evidence" value="ECO:0007669"/>
    <property type="project" value="InterPro"/>
</dbReference>
<sequence>MTVTGPNAAKQKAFEDALKHLNNQKGLLSSETGTLIAKLSDRPLSIETISSGSLVLDSILGGGFPRGRII</sequence>
<keyword evidence="3" id="KW-0234">DNA repair</keyword>
<dbReference type="GO" id="GO:0140664">
    <property type="term" value="F:ATP-dependent DNA damage sensor activity"/>
    <property type="evidence" value="ECO:0007669"/>
    <property type="project" value="InterPro"/>
</dbReference>
<evidence type="ECO:0000256" key="1">
    <source>
        <dbReference type="ARBA" id="ARBA00022763"/>
    </source>
</evidence>
<dbReference type="AlphaFoldDB" id="A0A8T6QI17"/>
<dbReference type="InterPro" id="IPR020588">
    <property type="entry name" value="RecA_ATP-bd"/>
</dbReference>
<organism evidence="5 6">
    <name type="scientific">Escherichia coli</name>
    <dbReference type="NCBI Taxonomy" id="562"/>
    <lineage>
        <taxon>Bacteria</taxon>
        <taxon>Pseudomonadati</taxon>
        <taxon>Pseudomonadota</taxon>
        <taxon>Gammaproteobacteria</taxon>
        <taxon>Enterobacterales</taxon>
        <taxon>Enterobacteriaceae</taxon>
        <taxon>Escherichia</taxon>
    </lineage>
</organism>
<evidence type="ECO:0000256" key="3">
    <source>
        <dbReference type="ARBA" id="ARBA00023204"/>
    </source>
</evidence>
<reference evidence="5 6" key="1">
    <citation type="submission" date="2020-02" db="EMBL/GenBank/DDBJ databases">
        <authorList>
            <person name="Subbiah M."/>
            <person name="Call D."/>
        </authorList>
    </citation>
    <scope>NUCLEOTIDE SEQUENCE [LARGE SCALE GENOMIC DNA]</scope>
    <source>
        <strain evidence="5 6">8375wB1</strain>
    </source>
</reference>
<keyword evidence="2" id="KW-0238">DNA-binding</keyword>
<feature type="non-terminal residue" evidence="5">
    <location>
        <position position="70"/>
    </location>
</feature>
<gene>
    <name evidence="5" type="ORF">G3W53_31695</name>
</gene>
<dbReference type="EMBL" id="JAAGYP010000840">
    <property type="protein sequence ID" value="NEN74475.1"/>
    <property type="molecule type" value="Genomic_DNA"/>
</dbReference>
<proteinExistence type="predicted"/>
<protein>
    <submittedName>
        <fullName evidence="5">DNA recombination/repair protein RecA</fullName>
    </submittedName>
</protein>
<dbReference type="GO" id="GO:0003677">
    <property type="term" value="F:DNA binding"/>
    <property type="evidence" value="ECO:0007669"/>
    <property type="project" value="UniProtKB-KW"/>
</dbReference>
<evidence type="ECO:0000259" key="4">
    <source>
        <dbReference type="PROSITE" id="PS50162"/>
    </source>
</evidence>
<evidence type="ECO:0000256" key="2">
    <source>
        <dbReference type="ARBA" id="ARBA00023125"/>
    </source>
</evidence>
<keyword evidence="1" id="KW-0227">DNA damage</keyword>
<evidence type="ECO:0000313" key="6">
    <source>
        <dbReference type="Proteomes" id="UP000471360"/>
    </source>
</evidence>
<comment type="caution">
    <text evidence="5">The sequence shown here is derived from an EMBL/GenBank/DDBJ whole genome shotgun (WGS) entry which is preliminary data.</text>
</comment>
<name>A0A8T6QI17_ECOLX</name>
<feature type="domain" description="RecA family profile 1" evidence="4">
    <location>
        <begin position="45"/>
        <end position="70"/>
    </location>
</feature>
<dbReference type="Proteomes" id="UP000471360">
    <property type="component" value="Unassembled WGS sequence"/>
</dbReference>